<keyword evidence="3 9" id="KW-1003">Cell membrane</keyword>
<gene>
    <name evidence="9 10" type="primary">secE</name>
    <name evidence="10" type="ORF">DEH80_12620</name>
</gene>
<keyword evidence="6 9" id="KW-1133">Transmembrane helix</keyword>
<evidence type="ECO:0000256" key="4">
    <source>
        <dbReference type="ARBA" id="ARBA00022692"/>
    </source>
</evidence>
<feature type="transmembrane region" description="Helical" evidence="9">
    <location>
        <begin position="94"/>
        <end position="118"/>
    </location>
</feature>
<accession>A0A383XRR7</accession>
<dbReference type="PANTHER" id="PTHR33910:SF1">
    <property type="entry name" value="PROTEIN TRANSLOCASE SUBUNIT SECE"/>
    <property type="match status" value="1"/>
</dbReference>
<dbReference type="Proteomes" id="UP000251800">
    <property type="component" value="Unassembled WGS sequence"/>
</dbReference>
<keyword evidence="7 9" id="KW-0811">Translocation</keyword>
<dbReference type="GO" id="GO:0005886">
    <property type="term" value="C:plasma membrane"/>
    <property type="evidence" value="ECO:0007669"/>
    <property type="project" value="UniProtKB-UniRule"/>
</dbReference>
<keyword evidence="8 9" id="KW-0472">Membrane</keyword>
<evidence type="ECO:0000256" key="3">
    <source>
        <dbReference type="ARBA" id="ARBA00022475"/>
    </source>
</evidence>
<sequence length="126" mass="13482">MSSNETTSGSALDNVLILLAVLVLGGAIGAFYYFETQFNVAIRVGGLLLAIGAAVGILMQTRAGRTMWAYVRGSRVELRKVVWPTRRESIQTTLLILVVVLILGAFLYGVDAVLLWGVKALTGRGA</sequence>
<dbReference type="GO" id="GO:0006605">
    <property type="term" value="P:protein targeting"/>
    <property type="evidence" value="ECO:0007669"/>
    <property type="project" value="UniProtKB-UniRule"/>
</dbReference>
<comment type="caution">
    <text evidence="9">Lacks conserved residue(s) required for the propagation of feature annotation.</text>
</comment>
<dbReference type="PROSITE" id="PS01067">
    <property type="entry name" value="SECE_SEC61G"/>
    <property type="match status" value="1"/>
</dbReference>
<dbReference type="InterPro" id="IPR001901">
    <property type="entry name" value="Translocase_SecE/Sec61-g"/>
</dbReference>
<name>A0A383XRR7_9GAMM</name>
<dbReference type="InterPro" id="IPR005807">
    <property type="entry name" value="SecE_bac"/>
</dbReference>
<dbReference type="GO" id="GO:0008320">
    <property type="term" value="F:protein transmembrane transporter activity"/>
    <property type="evidence" value="ECO:0007669"/>
    <property type="project" value="UniProtKB-UniRule"/>
</dbReference>
<dbReference type="GO" id="GO:0043952">
    <property type="term" value="P:protein transport by the Sec complex"/>
    <property type="evidence" value="ECO:0007669"/>
    <property type="project" value="UniProtKB-UniRule"/>
</dbReference>
<evidence type="ECO:0000256" key="7">
    <source>
        <dbReference type="ARBA" id="ARBA00023010"/>
    </source>
</evidence>
<dbReference type="NCBIfam" id="TIGR00964">
    <property type="entry name" value="secE_bact"/>
    <property type="match status" value="1"/>
</dbReference>
<evidence type="ECO:0000256" key="5">
    <source>
        <dbReference type="ARBA" id="ARBA00022927"/>
    </source>
</evidence>
<comment type="function">
    <text evidence="9">Essential subunit of the Sec protein translocation channel SecYEG. Clamps together the 2 halves of SecY. May contact the channel plug during translocation.</text>
</comment>
<keyword evidence="11" id="KW-1185">Reference proteome</keyword>
<dbReference type="RefSeq" id="WP_109720864.1">
    <property type="nucleotide sequence ID" value="NZ_QEQK01000011.1"/>
</dbReference>
<dbReference type="AlphaFoldDB" id="A0A383XRR7"/>
<dbReference type="GO" id="GO:0009306">
    <property type="term" value="P:protein secretion"/>
    <property type="evidence" value="ECO:0007669"/>
    <property type="project" value="UniProtKB-UniRule"/>
</dbReference>
<evidence type="ECO:0000313" key="10">
    <source>
        <dbReference type="EMBL" id="PWN55321.1"/>
    </source>
</evidence>
<evidence type="ECO:0000256" key="6">
    <source>
        <dbReference type="ARBA" id="ARBA00022989"/>
    </source>
</evidence>
<dbReference type="Gene3D" id="1.20.5.1030">
    <property type="entry name" value="Preprotein translocase secy subunit"/>
    <property type="match status" value="1"/>
</dbReference>
<evidence type="ECO:0000256" key="1">
    <source>
        <dbReference type="ARBA" id="ARBA00004370"/>
    </source>
</evidence>
<proteinExistence type="inferred from homology"/>
<evidence type="ECO:0000256" key="8">
    <source>
        <dbReference type="ARBA" id="ARBA00023136"/>
    </source>
</evidence>
<dbReference type="OrthoDB" id="9806365at2"/>
<evidence type="ECO:0000256" key="9">
    <source>
        <dbReference type="HAMAP-Rule" id="MF_00422"/>
    </source>
</evidence>
<dbReference type="GO" id="GO:0065002">
    <property type="term" value="P:intracellular protein transmembrane transport"/>
    <property type="evidence" value="ECO:0007669"/>
    <property type="project" value="UniProtKB-UniRule"/>
</dbReference>
<keyword evidence="5 9" id="KW-0653">Protein transport</keyword>
<dbReference type="Pfam" id="PF00584">
    <property type="entry name" value="SecE"/>
    <property type="match status" value="1"/>
</dbReference>
<comment type="caution">
    <text evidence="10">The sequence shown here is derived from an EMBL/GenBank/DDBJ whole genome shotgun (WGS) entry which is preliminary data.</text>
</comment>
<dbReference type="PRINTS" id="PR01650">
    <property type="entry name" value="SECETRNLCASE"/>
</dbReference>
<dbReference type="EMBL" id="QEQK01000011">
    <property type="protein sequence ID" value="PWN55321.1"/>
    <property type="molecule type" value="Genomic_DNA"/>
</dbReference>
<comment type="similarity">
    <text evidence="9">Belongs to the SecE/SEC61-gamma family.</text>
</comment>
<reference evidence="10 11" key="1">
    <citation type="submission" date="2018-05" db="EMBL/GenBank/DDBJ databases">
        <title>Abyssibacter profundi OUC007T gen. nov., sp. nov, a marine bacterium isolated from seawater of the Mariana Trench.</title>
        <authorList>
            <person name="Zhou S."/>
        </authorList>
    </citation>
    <scope>NUCLEOTIDE SEQUENCE [LARGE SCALE GENOMIC DNA]</scope>
    <source>
        <strain evidence="10 11">OUC007</strain>
    </source>
</reference>
<comment type="subcellular location">
    <subcellularLocation>
        <location evidence="1">Membrane</location>
    </subcellularLocation>
</comment>
<feature type="transmembrane region" description="Helical" evidence="9">
    <location>
        <begin position="12"/>
        <end position="34"/>
    </location>
</feature>
<dbReference type="PANTHER" id="PTHR33910">
    <property type="entry name" value="PROTEIN TRANSLOCASE SUBUNIT SECE"/>
    <property type="match status" value="1"/>
</dbReference>
<feature type="transmembrane region" description="Helical" evidence="9">
    <location>
        <begin position="40"/>
        <end position="59"/>
    </location>
</feature>
<keyword evidence="4 9" id="KW-0812">Transmembrane</keyword>
<organism evidence="10 11">
    <name type="scientific">Abyssibacter profundi</name>
    <dbReference type="NCBI Taxonomy" id="2182787"/>
    <lineage>
        <taxon>Bacteria</taxon>
        <taxon>Pseudomonadati</taxon>
        <taxon>Pseudomonadota</taxon>
        <taxon>Gammaproteobacteria</taxon>
        <taxon>Chromatiales</taxon>
        <taxon>Oceanococcaceae</taxon>
        <taxon>Abyssibacter</taxon>
    </lineage>
</organism>
<dbReference type="InterPro" id="IPR038379">
    <property type="entry name" value="SecE_sf"/>
</dbReference>
<evidence type="ECO:0000313" key="11">
    <source>
        <dbReference type="Proteomes" id="UP000251800"/>
    </source>
</evidence>
<protein>
    <recommendedName>
        <fullName evidence="9">Protein translocase subunit SecE</fullName>
    </recommendedName>
</protein>
<dbReference type="HAMAP" id="MF_00422">
    <property type="entry name" value="SecE"/>
    <property type="match status" value="1"/>
</dbReference>
<comment type="subunit">
    <text evidence="9">Component of the Sec protein translocase complex. Heterotrimer consisting of SecY, SecE and SecG subunits. The heterotrimers can form oligomers, although 1 heterotrimer is thought to be able to translocate proteins. Interacts with the ribosome. Interacts with SecDF, and other proteins may be involved. Interacts with SecA.</text>
</comment>
<evidence type="ECO:0000256" key="2">
    <source>
        <dbReference type="ARBA" id="ARBA00022448"/>
    </source>
</evidence>
<keyword evidence="2 9" id="KW-0813">Transport</keyword>